<dbReference type="NCBIfam" id="TIGR00034">
    <property type="entry name" value="aroFGH"/>
    <property type="match status" value="1"/>
</dbReference>
<dbReference type="EMBL" id="VUND01000001">
    <property type="protein sequence ID" value="MST59936.1"/>
    <property type="molecule type" value="Genomic_DNA"/>
</dbReference>
<dbReference type="GO" id="GO:0008652">
    <property type="term" value="P:amino acid biosynthetic process"/>
    <property type="evidence" value="ECO:0007669"/>
    <property type="project" value="UniProtKB-KW"/>
</dbReference>
<dbReference type="Proteomes" id="UP000434342">
    <property type="component" value="Unassembled WGS sequence"/>
</dbReference>
<organism evidence="10 11">
    <name type="scientific">Parafannyhessea umbonata</name>
    <dbReference type="NCBI Taxonomy" id="604330"/>
    <lineage>
        <taxon>Bacteria</taxon>
        <taxon>Bacillati</taxon>
        <taxon>Actinomycetota</taxon>
        <taxon>Coriobacteriia</taxon>
        <taxon>Coriobacteriales</taxon>
        <taxon>Atopobiaceae</taxon>
        <taxon>Parafannyhessea</taxon>
    </lineage>
</organism>
<comment type="catalytic activity">
    <reaction evidence="7 8">
        <text>D-erythrose 4-phosphate + phosphoenolpyruvate + H2O = 7-phospho-2-dehydro-3-deoxy-D-arabino-heptonate + phosphate</text>
        <dbReference type="Rhea" id="RHEA:14717"/>
        <dbReference type="ChEBI" id="CHEBI:15377"/>
        <dbReference type="ChEBI" id="CHEBI:16897"/>
        <dbReference type="ChEBI" id="CHEBI:43474"/>
        <dbReference type="ChEBI" id="CHEBI:58394"/>
        <dbReference type="ChEBI" id="CHEBI:58702"/>
        <dbReference type="EC" id="2.5.1.54"/>
    </reaction>
</comment>
<evidence type="ECO:0000256" key="1">
    <source>
        <dbReference type="ARBA" id="ARBA00003726"/>
    </source>
</evidence>
<accession>A0A6N7X611</accession>
<comment type="similarity">
    <text evidence="3 8">Belongs to the class-I DAHP synthase family.</text>
</comment>
<comment type="caution">
    <text evidence="10">The sequence shown here is derived from an EMBL/GenBank/DDBJ whole genome shotgun (WGS) entry which is preliminary data.</text>
</comment>
<dbReference type="RefSeq" id="WP_154539971.1">
    <property type="nucleotide sequence ID" value="NZ_JALEUD010000041.1"/>
</dbReference>
<evidence type="ECO:0000313" key="11">
    <source>
        <dbReference type="Proteomes" id="UP000434342"/>
    </source>
</evidence>
<feature type="domain" description="DAHP synthetase I/KDSA" evidence="9">
    <location>
        <begin position="75"/>
        <end position="371"/>
    </location>
</feature>
<dbReference type="GO" id="GO:0005737">
    <property type="term" value="C:cytoplasm"/>
    <property type="evidence" value="ECO:0007669"/>
    <property type="project" value="TreeGrafter"/>
</dbReference>
<evidence type="ECO:0000313" key="10">
    <source>
        <dbReference type="EMBL" id="MST59936.1"/>
    </source>
</evidence>
<proteinExistence type="inferred from homology"/>
<evidence type="ECO:0000256" key="6">
    <source>
        <dbReference type="ARBA" id="ARBA00023141"/>
    </source>
</evidence>
<evidence type="ECO:0000256" key="5">
    <source>
        <dbReference type="ARBA" id="ARBA00022679"/>
    </source>
</evidence>
<gene>
    <name evidence="10" type="ORF">FYJ69_03255</name>
</gene>
<protein>
    <recommendedName>
        <fullName evidence="8">Phospho-2-dehydro-3-deoxyheptonate aldolase</fullName>
        <ecNumber evidence="8">2.5.1.54</ecNumber>
    </recommendedName>
</protein>
<dbReference type="InterPro" id="IPR013785">
    <property type="entry name" value="Aldolase_TIM"/>
</dbReference>
<evidence type="ECO:0000256" key="3">
    <source>
        <dbReference type="ARBA" id="ARBA00007985"/>
    </source>
</evidence>
<dbReference type="AlphaFoldDB" id="A0A6N7X611"/>
<dbReference type="GO" id="GO:0009423">
    <property type="term" value="P:chorismate biosynthetic process"/>
    <property type="evidence" value="ECO:0007669"/>
    <property type="project" value="UniProtKB-UniPathway"/>
</dbReference>
<dbReference type="PIRSF" id="PIRSF001361">
    <property type="entry name" value="DAHP_synthase"/>
    <property type="match status" value="1"/>
</dbReference>
<dbReference type="SUPFAM" id="SSF51569">
    <property type="entry name" value="Aldolase"/>
    <property type="match status" value="1"/>
</dbReference>
<dbReference type="EC" id="2.5.1.54" evidence="8"/>
<dbReference type="GO" id="GO:0009073">
    <property type="term" value="P:aromatic amino acid family biosynthetic process"/>
    <property type="evidence" value="ECO:0007669"/>
    <property type="project" value="UniProtKB-KW"/>
</dbReference>
<name>A0A6N7X611_9ACTN</name>
<sequence>MLTLPTSARKHPVRKCADCVVPPPRITQSQRSQEEKNMSMEFKRRLPIPMEIREAMPLSLEMARRKEAFDAQVAAVIRGEDRRVLLIIGPCSADREDSVLDYVTRLAALQERVADKILMIPRVYTNKPRTNGTGYKGLLHNPDPEGAPDLLEGVRAIRRMHLRVVEETGMFTADEMLYPSNYQYLVDVLSYVAVGARSVENQEHRLVAGGIPVPVGMKNPTGGSTSVMLNSIYAAQAPQDFIFRNWEVHTTGNPLAHALLRGYVGLDGINYPNYHYEYLERLAIAYTHGRYQNPAVVIDCNHDNSGKRPQEQPRIVNEVLDSVRRSPDIAGIFRGFMVESYLVDGNQPVGGGVYGKSITDACIGWEGTERLVLDMAERV</sequence>
<dbReference type="PANTHER" id="PTHR21225:SF12">
    <property type="entry name" value="PHOSPHO-2-DEHYDRO-3-DEOXYHEPTONATE ALDOLASE, TYROSINE-INHIBITED"/>
    <property type="match status" value="1"/>
</dbReference>
<dbReference type="UniPathway" id="UPA00053">
    <property type="reaction ID" value="UER00084"/>
</dbReference>
<reference evidence="10 11" key="1">
    <citation type="submission" date="2019-08" db="EMBL/GenBank/DDBJ databases">
        <title>In-depth cultivation of the pig gut microbiome towards novel bacterial diversity and tailored functional studies.</title>
        <authorList>
            <person name="Wylensek D."/>
            <person name="Hitch T.C.A."/>
            <person name="Clavel T."/>
        </authorList>
    </citation>
    <scope>NUCLEOTIDE SEQUENCE [LARGE SCALE GENOMIC DNA]</scope>
    <source>
        <strain evidence="10 11">WB01_CNA04</strain>
    </source>
</reference>
<dbReference type="InterPro" id="IPR006219">
    <property type="entry name" value="DAHP_synth_1"/>
</dbReference>
<evidence type="ECO:0000256" key="8">
    <source>
        <dbReference type="PIRNR" id="PIRNR001361"/>
    </source>
</evidence>
<evidence type="ECO:0000256" key="7">
    <source>
        <dbReference type="ARBA" id="ARBA00047508"/>
    </source>
</evidence>
<comment type="function">
    <text evidence="1 8">Stereospecific condensation of phosphoenolpyruvate (PEP) and D-erythrose-4-phosphate (E4P) giving rise to 3-deoxy-D-arabino-heptulosonate-7-phosphate (DAHP).</text>
</comment>
<dbReference type="Gene3D" id="3.20.20.70">
    <property type="entry name" value="Aldolase class I"/>
    <property type="match status" value="1"/>
</dbReference>
<dbReference type="Pfam" id="PF00793">
    <property type="entry name" value="DAHP_synth_1"/>
    <property type="match status" value="1"/>
</dbReference>
<dbReference type="GO" id="GO:0003849">
    <property type="term" value="F:3-deoxy-7-phosphoheptulonate synthase activity"/>
    <property type="evidence" value="ECO:0007669"/>
    <property type="project" value="UniProtKB-EC"/>
</dbReference>
<evidence type="ECO:0000256" key="2">
    <source>
        <dbReference type="ARBA" id="ARBA00004688"/>
    </source>
</evidence>
<keyword evidence="4 8" id="KW-0028">Amino-acid biosynthesis</keyword>
<dbReference type="InterPro" id="IPR006218">
    <property type="entry name" value="DAHP1/KDSA"/>
</dbReference>
<dbReference type="PANTHER" id="PTHR21225">
    <property type="entry name" value="PHOSPHO-2-DEHYDRO-3-DEOXYHEPTONATE ALDOLASE DAHP SYNTHETASE"/>
    <property type="match status" value="1"/>
</dbReference>
<dbReference type="NCBIfam" id="NF009395">
    <property type="entry name" value="PRK12755.1"/>
    <property type="match status" value="1"/>
</dbReference>
<evidence type="ECO:0000259" key="9">
    <source>
        <dbReference type="Pfam" id="PF00793"/>
    </source>
</evidence>
<evidence type="ECO:0000256" key="4">
    <source>
        <dbReference type="ARBA" id="ARBA00022605"/>
    </source>
</evidence>
<comment type="pathway">
    <text evidence="2 8">Metabolic intermediate biosynthesis; chorismate biosynthesis; chorismate from D-erythrose 4-phosphate and phosphoenolpyruvate: step 1/7.</text>
</comment>
<keyword evidence="5 8" id="KW-0808">Transferase</keyword>
<keyword evidence="6 8" id="KW-0057">Aromatic amino acid biosynthesis</keyword>